<dbReference type="EMBL" id="LGSR01000022">
    <property type="protein sequence ID" value="KOS17798.1"/>
    <property type="molecule type" value="Genomic_DNA"/>
</dbReference>
<dbReference type="Proteomes" id="UP000053831">
    <property type="component" value="Unassembled WGS sequence"/>
</dbReference>
<sequence>MNLSHQILATNLDPVPWHSRWTGESVDYTALLTTIMAVCREWDVMRLQDLKSKLGVLGMRWQMKVVSKVCRFLNARDAIRYVAAKLDNKVFKDCIRFNRELDAKDWPSWSPVTQV</sequence>
<evidence type="ECO:0000313" key="1">
    <source>
        <dbReference type="EMBL" id="KOS17798.1"/>
    </source>
</evidence>
<name>A0A0M8MSX9_ESCWE</name>
<keyword evidence="2" id="KW-1185">Reference proteome</keyword>
<proteinExistence type="predicted"/>
<accession>A0A0M8MSX9</accession>
<reference evidence="1 2" key="1">
    <citation type="submission" date="2015-07" db="EMBL/GenBank/DDBJ databases">
        <title>The genome of the fungus Escovopsis weberi, a specialized disease agent of ant agriculture.</title>
        <authorList>
            <person name="de Man T.J."/>
            <person name="Stajich J.E."/>
            <person name="Kubicek C.P."/>
            <person name="Chenthamara K."/>
            <person name="Atanasova L."/>
            <person name="Druzhinina I.S."/>
            <person name="Birnbaum S."/>
            <person name="Barribeau S.M."/>
            <person name="Teiling C."/>
            <person name="Suen G."/>
            <person name="Currie C."/>
            <person name="Gerardo N.M."/>
        </authorList>
    </citation>
    <scope>NUCLEOTIDE SEQUENCE [LARGE SCALE GENOMIC DNA]</scope>
</reference>
<organism evidence="1 2">
    <name type="scientific">Escovopsis weberi</name>
    <dbReference type="NCBI Taxonomy" id="150374"/>
    <lineage>
        <taxon>Eukaryota</taxon>
        <taxon>Fungi</taxon>
        <taxon>Dikarya</taxon>
        <taxon>Ascomycota</taxon>
        <taxon>Pezizomycotina</taxon>
        <taxon>Sordariomycetes</taxon>
        <taxon>Hypocreomycetidae</taxon>
        <taxon>Hypocreales</taxon>
        <taxon>Hypocreaceae</taxon>
        <taxon>Escovopsis</taxon>
    </lineage>
</organism>
<protein>
    <submittedName>
        <fullName evidence="1">Uncharacterized protein</fullName>
    </submittedName>
</protein>
<evidence type="ECO:0000313" key="2">
    <source>
        <dbReference type="Proteomes" id="UP000053831"/>
    </source>
</evidence>
<dbReference type="STRING" id="150374.A0A0M8MSX9"/>
<dbReference type="AlphaFoldDB" id="A0A0M8MSX9"/>
<comment type="caution">
    <text evidence="1">The sequence shown here is derived from an EMBL/GenBank/DDBJ whole genome shotgun (WGS) entry which is preliminary data.</text>
</comment>
<gene>
    <name evidence="1" type="ORF">ESCO_002561</name>
</gene>
<dbReference type="OrthoDB" id="5403573at2759"/>